<accession>W9S6Q9</accession>
<name>W9S6Q9_9ROSA</name>
<keyword evidence="3" id="KW-1185">Reference proteome</keyword>
<feature type="compositionally biased region" description="Low complexity" evidence="1">
    <location>
        <begin position="85"/>
        <end position="102"/>
    </location>
</feature>
<gene>
    <name evidence="2" type="ORF">L484_006624</name>
</gene>
<dbReference type="Proteomes" id="UP000030645">
    <property type="component" value="Unassembled WGS sequence"/>
</dbReference>
<sequence>MMFGGKSMGGGNGGGLLRSVGRVVTRASFGGGPLQEPTISSSTASTANTASSSTTPRQVQKSGNSSTNNLSLSWPFASCNVNNNNNHVHGLPTTSSPPSSSSWPHCDEPDWVAVDGGCEEEEKAFHGFVDEFVLGPVPSDDEVHCAVSALQQ</sequence>
<dbReference type="KEGG" id="mnt:21390049"/>
<dbReference type="AlphaFoldDB" id="W9S6Q9"/>
<evidence type="ECO:0000256" key="1">
    <source>
        <dbReference type="SAM" id="MobiDB-lite"/>
    </source>
</evidence>
<dbReference type="PANTHER" id="PTHR33625:SF3">
    <property type="entry name" value="OS04G0550700 PROTEIN"/>
    <property type="match status" value="1"/>
</dbReference>
<feature type="compositionally biased region" description="Low complexity" evidence="1">
    <location>
        <begin position="40"/>
        <end position="55"/>
    </location>
</feature>
<evidence type="ECO:0000313" key="3">
    <source>
        <dbReference type="Proteomes" id="UP000030645"/>
    </source>
</evidence>
<reference evidence="3" key="1">
    <citation type="submission" date="2013-01" db="EMBL/GenBank/DDBJ databases">
        <title>Draft Genome Sequence of a Mulberry Tree, Morus notabilis C.K. Schneid.</title>
        <authorList>
            <person name="He N."/>
            <person name="Zhao S."/>
        </authorList>
    </citation>
    <scope>NUCLEOTIDE SEQUENCE</scope>
</reference>
<evidence type="ECO:0000313" key="2">
    <source>
        <dbReference type="EMBL" id="EXC13926.1"/>
    </source>
</evidence>
<organism evidence="2 3">
    <name type="scientific">Morus notabilis</name>
    <dbReference type="NCBI Taxonomy" id="981085"/>
    <lineage>
        <taxon>Eukaryota</taxon>
        <taxon>Viridiplantae</taxon>
        <taxon>Streptophyta</taxon>
        <taxon>Embryophyta</taxon>
        <taxon>Tracheophyta</taxon>
        <taxon>Spermatophyta</taxon>
        <taxon>Magnoliopsida</taxon>
        <taxon>eudicotyledons</taxon>
        <taxon>Gunneridae</taxon>
        <taxon>Pentapetalae</taxon>
        <taxon>rosids</taxon>
        <taxon>fabids</taxon>
        <taxon>Rosales</taxon>
        <taxon>Moraceae</taxon>
        <taxon>Moreae</taxon>
        <taxon>Morus</taxon>
    </lineage>
</organism>
<dbReference type="EMBL" id="KE345758">
    <property type="protein sequence ID" value="EXC13926.1"/>
    <property type="molecule type" value="Genomic_DNA"/>
</dbReference>
<protein>
    <submittedName>
        <fullName evidence="2">Uncharacterized protein</fullName>
    </submittedName>
</protein>
<proteinExistence type="predicted"/>
<dbReference type="STRING" id="981085.W9S6Q9"/>
<feature type="region of interest" description="Disordered" evidence="1">
    <location>
        <begin position="28"/>
        <end position="68"/>
    </location>
</feature>
<dbReference type="OrthoDB" id="10409410at2759"/>
<dbReference type="PANTHER" id="PTHR33625">
    <property type="entry name" value="OS08G0179900 PROTEIN"/>
    <property type="match status" value="1"/>
</dbReference>
<feature type="region of interest" description="Disordered" evidence="1">
    <location>
        <begin position="85"/>
        <end position="108"/>
    </location>
</feature>